<dbReference type="eggNOG" id="COG0668">
    <property type="taxonomic scope" value="Bacteria"/>
</dbReference>
<comment type="subcellular location">
    <subcellularLocation>
        <location evidence="1">Cell membrane</location>
        <topology evidence="1">Multi-pass membrane protein</topology>
    </subcellularLocation>
</comment>
<dbReference type="SUPFAM" id="SSF82861">
    <property type="entry name" value="Mechanosensitive channel protein MscS (YggB), transmembrane region"/>
    <property type="match status" value="1"/>
</dbReference>
<dbReference type="KEGG" id="hoh:Hoch_4932"/>
<evidence type="ECO:0000256" key="2">
    <source>
        <dbReference type="ARBA" id="ARBA00008017"/>
    </source>
</evidence>
<keyword evidence="5 7" id="KW-1133">Transmembrane helix</keyword>
<dbReference type="SUPFAM" id="SSF82689">
    <property type="entry name" value="Mechanosensitive channel protein MscS (YggB), C-terminal domain"/>
    <property type="match status" value="1"/>
</dbReference>
<reference evidence="11 12" key="1">
    <citation type="journal article" date="2010" name="Stand. Genomic Sci.">
        <title>Complete genome sequence of Haliangium ochraceum type strain (SMP-2).</title>
        <authorList>
            <consortium name="US DOE Joint Genome Institute (JGI-PGF)"/>
            <person name="Ivanova N."/>
            <person name="Daum C."/>
            <person name="Lang E."/>
            <person name="Abt B."/>
            <person name="Kopitz M."/>
            <person name="Saunders E."/>
            <person name="Lapidus A."/>
            <person name="Lucas S."/>
            <person name="Glavina Del Rio T."/>
            <person name="Nolan M."/>
            <person name="Tice H."/>
            <person name="Copeland A."/>
            <person name="Cheng J.F."/>
            <person name="Chen F."/>
            <person name="Bruce D."/>
            <person name="Goodwin L."/>
            <person name="Pitluck S."/>
            <person name="Mavromatis K."/>
            <person name="Pati A."/>
            <person name="Mikhailova N."/>
            <person name="Chen A."/>
            <person name="Palaniappan K."/>
            <person name="Land M."/>
            <person name="Hauser L."/>
            <person name="Chang Y.J."/>
            <person name="Jeffries C.D."/>
            <person name="Detter J.C."/>
            <person name="Brettin T."/>
            <person name="Rohde M."/>
            <person name="Goker M."/>
            <person name="Bristow J."/>
            <person name="Markowitz V."/>
            <person name="Eisen J.A."/>
            <person name="Hugenholtz P."/>
            <person name="Kyrpides N.C."/>
            <person name="Klenk H.P."/>
        </authorList>
    </citation>
    <scope>NUCLEOTIDE SEQUENCE [LARGE SCALE GENOMIC DNA]</scope>
    <source>
        <strain evidence="12">DSM 14365 / CIP 107738 / JCM 11303 / AJ 13395 / SMP-2</strain>
    </source>
</reference>
<dbReference type="STRING" id="502025.Hoch_4932"/>
<dbReference type="HOGENOM" id="CLU_037945_0_2_7"/>
<evidence type="ECO:0000313" key="11">
    <source>
        <dbReference type="EMBL" id="ACY17421.1"/>
    </source>
</evidence>
<dbReference type="Proteomes" id="UP000001880">
    <property type="component" value="Chromosome"/>
</dbReference>
<dbReference type="InterPro" id="IPR011014">
    <property type="entry name" value="MscS_channel_TM-2"/>
</dbReference>
<dbReference type="PANTHER" id="PTHR30566:SF25">
    <property type="entry name" value="INNER MEMBRANE PROTEIN"/>
    <property type="match status" value="1"/>
</dbReference>
<dbReference type="InterPro" id="IPR006685">
    <property type="entry name" value="MscS_channel_2nd"/>
</dbReference>
<evidence type="ECO:0000313" key="12">
    <source>
        <dbReference type="Proteomes" id="UP000001880"/>
    </source>
</evidence>
<dbReference type="InterPro" id="IPR010920">
    <property type="entry name" value="LSM_dom_sf"/>
</dbReference>
<accession>D0LU57</accession>
<keyword evidence="4 7" id="KW-0812">Transmembrane</keyword>
<feature type="domain" description="Mechanosensitive ion channel transmembrane helices 2/3" evidence="10">
    <location>
        <begin position="145"/>
        <end position="181"/>
    </location>
</feature>
<evidence type="ECO:0000259" key="9">
    <source>
        <dbReference type="Pfam" id="PF21082"/>
    </source>
</evidence>
<keyword evidence="12" id="KW-1185">Reference proteome</keyword>
<feature type="transmembrane region" description="Helical" evidence="7">
    <location>
        <begin position="132"/>
        <end position="154"/>
    </location>
</feature>
<dbReference type="Pfam" id="PF21082">
    <property type="entry name" value="MS_channel_3rd"/>
    <property type="match status" value="1"/>
</dbReference>
<dbReference type="SUPFAM" id="SSF50182">
    <property type="entry name" value="Sm-like ribonucleoproteins"/>
    <property type="match status" value="1"/>
</dbReference>
<evidence type="ECO:0000256" key="1">
    <source>
        <dbReference type="ARBA" id="ARBA00004651"/>
    </source>
</evidence>
<dbReference type="PANTHER" id="PTHR30566">
    <property type="entry name" value="YNAI-RELATED MECHANOSENSITIVE ION CHANNEL"/>
    <property type="match status" value="1"/>
</dbReference>
<evidence type="ECO:0000259" key="10">
    <source>
        <dbReference type="Pfam" id="PF21088"/>
    </source>
</evidence>
<dbReference type="Gene3D" id="1.10.287.1260">
    <property type="match status" value="1"/>
</dbReference>
<sequence length="400" mass="43351">MEMEILEYEYYGNSVRAYLYALGIALAIFVSVRLFRTLIVRRIRKYAEHTDTNLDDMVFAVLDRTRTLLVMVLAVCAGASTLALPEWLDSALPIVGTTALLLQLGFWASAAVRFTVDARRSAHETDGEVGSVAAIGLMGMVASGVVWAIVAMLLLDNFGVDVTALITGLGIGGIAVALAVQKILSDLFASVSIILDKPFQVGDFVIVGDYMGTVERIGVKTTRFKSLGGEQLVFANSDLVNARLRNYKRMEERRIVFSLGTLYQTPADKVAAIPGMIREAIEAQEQARFDRAHFKEYGDSALVFEAVYYVTVPDYNAYMDVQQAINMDIMRQFQSSDIEFAFPTRTIFLEGPEGAEGERDQVAQATAAAVAAIAATAKSADVTDATAGNASATGVATDDK</sequence>
<dbReference type="Pfam" id="PF21088">
    <property type="entry name" value="MS_channel_1st"/>
    <property type="match status" value="1"/>
</dbReference>
<dbReference type="Gene3D" id="3.30.70.100">
    <property type="match status" value="1"/>
</dbReference>
<feature type="transmembrane region" description="Helical" evidence="7">
    <location>
        <begin position="67"/>
        <end position="85"/>
    </location>
</feature>
<dbReference type="EMBL" id="CP001804">
    <property type="protein sequence ID" value="ACY17421.1"/>
    <property type="molecule type" value="Genomic_DNA"/>
</dbReference>
<feature type="domain" description="Mechanosensitive ion channel MscS" evidence="8">
    <location>
        <begin position="183"/>
        <end position="249"/>
    </location>
</feature>
<dbReference type="InterPro" id="IPR049142">
    <property type="entry name" value="MS_channel_1st"/>
</dbReference>
<feature type="transmembrane region" description="Helical" evidence="7">
    <location>
        <begin position="160"/>
        <end position="180"/>
    </location>
</feature>
<dbReference type="InterPro" id="IPR049278">
    <property type="entry name" value="MS_channel_C"/>
</dbReference>
<dbReference type="GO" id="GO:0005886">
    <property type="term" value="C:plasma membrane"/>
    <property type="evidence" value="ECO:0007669"/>
    <property type="project" value="UniProtKB-SubCell"/>
</dbReference>
<proteinExistence type="inferred from homology"/>
<evidence type="ECO:0000256" key="3">
    <source>
        <dbReference type="ARBA" id="ARBA00022475"/>
    </source>
</evidence>
<evidence type="ECO:0000256" key="4">
    <source>
        <dbReference type="ARBA" id="ARBA00022692"/>
    </source>
</evidence>
<evidence type="ECO:0000256" key="6">
    <source>
        <dbReference type="ARBA" id="ARBA00023136"/>
    </source>
</evidence>
<comment type="similarity">
    <text evidence="2">Belongs to the MscS (TC 1.A.23) family.</text>
</comment>
<dbReference type="RefSeq" id="WP_012830013.1">
    <property type="nucleotide sequence ID" value="NC_013440.1"/>
</dbReference>
<name>D0LU57_HALO1</name>
<dbReference type="Gene3D" id="2.30.30.60">
    <property type="match status" value="1"/>
</dbReference>
<evidence type="ECO:0000256" key="7">
    <source>
        <dbReference type="SAM" id="Phobius"/>
    </source>
</evidence>
<dbReference type="GO" id="GO:0008381">
    <property type="term" value="F:mechanosensitive monoatomic ion channel activity"/>
    <property type="evidence" value="ECO:0007669"/>
    <property type="project" value="UniProtKB-ARBA"/>
</dbReference>
<dbReference type="AlphaFoldDB" id="D0LU57"/>
<evidence type="ECO:0000259" key="8">
    <source>
        <dbReference type="Pfam" id="PF00924"/>
    </source>
</evidence>
<dbReference type="InterPro" id="IPR011066">
    <property type="entry name" value="MscS_channel_C_sf"/>
</dbReference>
<keyword evidence="6 7" id="KW-0472">Membrane</keyword>
<evidence type="ECO:0000256" key="5">
    <source>
        <dbReference type="ARBA" id="ARBA00022989"/>
    </source>
</evidence>
<organism evidence="11 12">
    <name type="scientific">Haliangium ochraceum (strain DSM 14365 / JCM 11303 / SMP-2)</name>
    <dbReference type="NCBI Taxonomy" id="502025"/>
    <lineage>
        <taxon>Bacteria</taxon>
        <taxon>Pseudomonadati</taxon>
        <taxon>Myxococcota</taxon>
        <taxon>Polyangia</taxon>
        <taxon>Haliangiales</taxon>
        <taxon>Kofleriaceae</taxon>
        <taxon>Haliangium</taxon>
    </lineage>
</organism>
<keyword evidence="3" id="KW-1003">Cell membrane</keyword>
<dbReference type="Pfam" id="PF00924">
    <property type="entry name" value="MS_channel_2nd"/>
    <property type="match status" value="1"/>
</dbReference>
<feature type="transmembrane region" description="Helical" evidence="7">
    <location>
        <begin position="91"/>
        <end position="112"/>
    </location>
</feature>
<protein>
    <submittedName>
        <fullName evidence="11">MscS Mechanosensitive ion channel</fullName>
    </submittedName>
</protein>
<feature type="transmembrane region" description="Helical" evidence="7">
    <location>
        <begin position="17"/>
        <end position="35"/>
    </location>
</feature>
<gene>
    <name evidence="11" type="ordered locus">Hoch_4932</name>
</gene>
<feature type="domain" description="Mechanosensitive ion channel MscS C-terminal" evidence="9">
    <location>
        <begin position="255"/>
        <end position="340"/>
    </location>
</feature>
<dbReference type="InterPro" id="IPR023408">
    <property type="entry name" value="MscS_beta-dom_sf"/>
</dbReference>
<dbReference type="OrthoDB" id="9775207at2"/>